<keyword evidence="1" id="KW-1133">Transmembrane helix</keyword>
<dbReference type="EMBL" id="UYSL01021043">
    <property type="protein sequence ID" value="VDL77032.1"/>
    <property type="molecule type" value="Genomic_DNA"/>
</dbReference>
<keyword evidence="1" id="KW-0812">Transmembrane</keyword>
<evidence type="ECO:0000256" key="1">
    <source>
        <dbReference type="SAM" id="Phobius"/>
    </source>
</evidence>
<proteinExistence type="predicted"/>
<reference evidence="4" key="1">
    <citation type="submission" date="2016-04" db="UniProtKB">
        <authorList>
            <consortium name="WormBaseParasite"/>
        </authorList>
    </citation>
    <scope>IDENTIFICATION</scope>
</reference>
<dbReference type="Proteomes" id="UP000271162">
    <property type="component" value="Unassembled WGS sequence"/>
</dbReference>
<sequence length="325" mass="37096">MRRGVDWWIKQMYLGAIPAYPLGYIIVHGFRGDQFWSKFYVDRSVFPPSEQLKELVEQELDKMDDLHFSKVNVTLTDYSEPRLYGGFFLNCGAELQFPVRFSCDDVEQARRLAQNIELDLGLARERRKIEVNSKVGEELVSRMMLSEAAKAFIIQRQLQLANRFVICEQSKGLHLFHMFIICSGVMFCSPMFAWMAIFGAGYAITLGLSSLLGVAAGAIVSVGISASAFWNFLKVYDVQKTKWADEKAVAMGEDYLQGARDYFKSTMNFNKLLRVLLGEDGKKNISKNGDVKLDPIPLSHRLKNVELFWKAKTAIKEEDSLSRFY</sequence>
<feature type="transmembrane region" description="Helical" evidence="1">
    <location>
        <begin position="210"/>
        <end position="233"/>
    </location>
</feature>
<dbReference type="InterPro" id="IPR026620">
    <property type="entry name" value="TMEM177"/>
</dbReference>
<name>A0A158R1B2_NIPBR</name>
<protein>
    <submittedName>
        <fullName evidence="4">Transmembrane protein</fullName>
    </submittedName>
</protein>
<dbReference type="WBParaSite" id="NBR_0001344201-mRNA-1">
    <property type="protein sequence ID" value="NBR_0001344201-mRNA-1"/>
    <property type="gene ID" value="NBR_0001344201"/>
</dbReference>
<feature type="transmembrane region" description="Helical" evidence="1">
    <location>
        <begin position="178"/>
        <end position="204"/>
    </location>
</feature>
<dbReference type="STRING" id="27835.A0A158R1B2"/>
<evidence type="ECO:0000313" key="2">
    <source>
        <dbReference type="EMBL" id="VDL77032.1"/>
    </source>
</evidence>
<evidence type="ECO:0000313" key="4">
    <source>
        <dbReference type="WBParaSite" id="NBR_0001344201-mRNA-1"/>
    </source>
</evidence>
<dbReference type="PANTHER" id="PTHR21824:SF3">
    <property type="entry name" value="DUF5683 DOMAIN-CONTAINING PROTEIN"/>
    <property type="match status" value="1"/>
</dbReference>
<evidence type="ECO:0000313" key="3">
    <source>
        <dbReference type="Proteomes" id="UP000271162"/>
    </source>
</evidence>
<organism evidence="4">
    <name type="scientific">Nippostrongylus brasiliensis</name>
    <name type="common">Rat hookworm</name>
    <dbReference type="NCBI Taxonomy" id="27835"/>
    <lineage>
        <taxon>Eukaryota</taxon>
        <taxon>Metazoa</taxon>
        <taxon>Ecdysozoa</taxon>
        <taxon>Nematoda</taxon>
        <taxon>Chromadorea</taxon>
        <taxon>Rhabditida</taxon>
        <taxon>Rhabditina</taxon>
        <taxon>Rhabditomorpha</taxon>
        <taxon>Strongyloidea</taxon>
        <taxon>Heligmosomidae</taxon>
        <taxon>Nippostrongylus</taxon>
    </lineage>
</organism>
<dbReference type="OMA" id="EWRGGFY"/>
<dbReference type="PANTHER" id="PTHR21824">
    <property type="entry name" value="TRANSMEMBRANE PROTEIN 177"/>
    <property type="match status" value="1"/>
</dbReference>
<accession>A0A158R1B2</accession>
<gene>
    <name evidence="2" type="ORF">NBR_LOCUS13443</name>
</gene>
<dbReference type="GO" id="GO:0016020">
    <property type="term" value="C:membrane"/>
    <property type="evidence" value="ECO:0007669"/>
    <property type="project" value="TreeGrafter"/>
</dbReference>
<dbReference type="AlphaFoldDB" id="A0A158R1B2"/>
<reference evidence="2 3" key="2">
    <citation type="submission" date="2018-11" db="EMBL/GenBank/DDBJ databases">
        <authorList>
            <consortium name="Pathogen Informatics"/>
        </authorList>
    </citation>
    <scope>NUCLEOTIDE SEQUENCE [LARGE SCALE GENOMIC DNA]</scope>
</reference>
<keyword evidence="1" id="KW-0472">Membrane</keyword>
<keyword evidence="3" id="KW-1185">Reference proteome</keyword>